<comment type="caution">
    <text evidence="1">The sequence shown here is derived from an EMBL/GenBank/DDBJ whole genome shotgun (WGS) entry which is preliminary data.</text>
</comment>
<name>A0A5M3Z9W4_ASPTE</name>
<dbReference type="VEuPathDB" id="FungiDB:ATEG_06086"/>
<accession>A0A5M3Z9W4</accession>
<reference evidence="1 2" key="1">
    <citation type="submission" date="2020-01" db="EMBL/GenBank/DDBJ databases">
        <title>Aspergillus terreus IFO 6365 whole genome shotgun sequence.</title>
        <authorList>
            <person name="Kanamasa S."/>
            <person name="Takahashi H."/>
        </authorList>
    </citation>
    <scope>NUCLEOTIDE SEQUENCE [LARGE SCALE GENOMIC DNA]</scope>
    <source>
        <strain evidence="1 2">IFO 6365</strain>
    </source>
</reference>
<dbReference type="Proteomes" id="UP000452235">
    <property type="component" value="Unassembled WGS sequence"/>
</dbReference>
<evidence type="ECO:0000313" key="1">
    <source>
        <dbReference type="EMBL" id="GFF19630.1"/>
    </source>
</evidence>
<dbReference type="EMBL" id="BLJY01000010">
    <property type="protein sequence ID" value="GFF19630.1"/>
    <property type="molecule type" value="Genomic_DNA"/>
</dbReference>
<evidence type="ECO:0000313" key="2">
    <source>
        <dbReference type="Proteomes" id="UP000452235"/>
    </source>
</evidence>
<proteinExistence type="predicted"/>
<keyword evidence="2" id="KW-1185">Reference proteome</keyword>
<organism evidence="1 2">
    <name type="scientific">Aspergillus terreus</name>
    <dbReference type="NCBI Taxonomy" id="33178"/>
    <lineage>
        <taxon>Eukaryota</taxon>
        <taxon>Fungi</taxon>
        <taxon>Dikarya</taxon>
        <taxon>Ascomycota</taxon>
        <taxon>Pezizomycotina</taxon>
        <taxon>Eurotiomycetes</taxon>
        <taxon>Eurotiomycetidae</taxon>
        <taxon>Eurotiales</taxon>
        <taxon>Aspergillaceae</taxon>
        <taxon>Aspergillus</taxon>
        <taxon>Aspergillus subgen. Circumdati</taxon>
    </lineage>
</organism>
<sequence length="545" mass="58796">MSGELNLQADVGQLTLQGLNAFSTLLATLTADDVNPMAMIQMENLGAAFPTSGKYAAQVPDMLQRCNSSRLNRLGLVVGWRRGDAAALMAKSAGGQAIALLATALRSLCKSGDVLLGLTQRLLPASLRVASGSQLGEVATLLSAKLAPLGFGNLLAQQVSRIYDAYKQLQKPMPADLIEVMTTESVVDLLCALSRALREEDILVRISGTQAMGYIAALVTFMFPQDCQVTIDSNIISSGHKRKILVELGNGEEEGPTEIKVETIWRISPATTSPIVIKPREPRVVEEAGCFTWEGYRFSLGLATKFVTSKIRPGAYFYFSCQDIHNSVMKSIGGSQGVVAAELACSKSSTIYSRVLETMSLDRDHGATYYLIDGQLLFNGRYHCSLRALPAPDRPRANRSLYAHNGVVRPSCAGEHMDLLLTVHERSSYLEITCVAHFSGNTVRLQLSRVIVASYGLDESKPCAHCATEQLSPDKAKNIVTTSVAAPRAQGSKIAIVQTAGNRTAQLLGCELGVRAILQKESCLDCAYDEALEEGVKTYKMIIVG</sequence>
<dbReference type="AlphaFoldDB" id="A0A5M3Z9W4"/>
<gene>
    <name evidence="1" type="ORF">ATEIFO6365_0010041000</name>
</gene>
<protein>
    <submittedName>
        <fullName evidence="1">Uncharacterized protein</fullName>
    </submittedName>
</protein>
<dbReference type="OrthoDB" id="4506430at2759"/>